<feature type="transmembrane region" description="Helical" evidence="5">
    <location>
        <begin position="40"/>
        <end position="59"/>
    </location>
</feature>
<organism evidence="6 7">
    <name type="scientific">Alicyclobacillus dauci</name>
    <dbReference type="NCBI Taxonomy" id="1475485"/>
    <lineage>
        <taxon>Bacteria</taxon>
        <taxon>Bacillati</taxon>
        <taxon>Bacillota</taxon>
        <taxon>Bacilli</taxon>
        <taxon>Bacillales</taxon>
        <taxon>Alicyclobacillaceae</taxon>
        <taxon>Alicyclobacillus</taxon>
    </lineage>
</organism>
<evidence type="ECO:0000256" key="2">
    <source>
        <dbReference type="ARBA" id="ARBA00022692"/>
    </source>
</evidence>
<evidence type="ECO:0000313" key="7">
    <source>
        <dbReference type="Proteomes" id="UP001164803"/>
    </source>
</evidence>
<dbReference type="EMBL" id="CP104064">
    <property type="protein sequence ID" value="WAH37167.1"/>
    <property type="molecule type" value="Genomic_DNA"/>
</dbReference>
<sequence length="102" mass="11231">MDSSCAIAAVLTQVMSNTPTTLLLAPVMIQTATALHYNPIPFVVTVVVAVTASPMTYISHKVFLIIMRPGGYRYQDYARLGVPLTILFFAATMLIVPRIWPF</sequence>
<dbReference type="RefSeq" id="WP_268044613.1">
    <property type="nucleotide sequence ID" value="NZ_CP104064.1"/>
</dbReference>
<keyword evidence="3 5" id="KW-1133">Transmembrane helix</keyword>
<evidence type="ECO:0000256" key="1">
    <source>
        <dbReference type="ARBA" id="ARBA00004141"/>
    </source>
</evidence>
<evidence type="ECO:0000256" key="3">
    <source>
        <dbReference type="ARBA" id="ARBA00022989"/>
    </source>
</evidence>
<gene>
    <name evidence="6" type="ORF">NZD86_01030</name>
</gene>
<reference evidence="6" key="1">
    <citation type="submission" date="2022-08" db="EMBL/GenBank/DDBJ databases">
        <title>Alicyclobacillus dauci DSM2870, complete genome.</title>
        <authorList>
            <person name="Wang Q."/>
            <person name="Cai R."/>
            <person name="Wang Z."/>
        </authorList>
    </citation>
    <scope>NUCLEOTIDE SEQUENCE</scope>
    <source>
        <strain evidence="6">DSM 28700</strain>
    </source>
</reference>
<dbReference type="Proteomes" id="UP001164803">
    <property type="component" value="Chromosome"/>
</dbReference>
<keyword evidence="7" id="KW-1185">Reference proteome</keyword>
<evidence type="ECO:0000256" key="4">
    <source>
        <dbReference type="ARBA" id="ARBA00023136"/>
    </source>
</evidence>
<evidence type="ECO:0000313" key="6">
    <source>
        <dbReference type="EMBL" id="WAH37167.1"/>
    </source>
</evidence>
<feature type="transmembrane region" description="Helical" evidence="5">
    <location>
        <begin position="80"/>
        <end position="100"/>
    </location>
</feature>
<proteinExistence type="predicted"/>
<keyword evidence="4 5" id="KW-0472">Membrane</keyword>
<protein>
    <submittedName>
        <fullName evidence="6">Anion permease</fullName>
    </submittedName>
</protein>
<comment type="subcellular location">
    <subcellularLocation>
        <location evidence="1">Membrane</location>
        <topology evidence="1">Multi-pass membrane protein</topology>
    </subcellularLocation>
</comment>
<evidence type="ECO:0000256" key="5">
    <source>
        <dbReference type="SAM" id="Phobius"/>
    </source>
</evidence>
<dbReference type="PANTHER" id="PTHR43652:SF2">
    <property type="entry name" value="BASIC AMINO ACID ANTIPORTER YFCC-RELATED"/>
    <property type="match status" value="1"/>
</dbReference>
<dbReference type="InterPro" id="IPR051679">
    <property type="entry name" value="DASS-Related_Transporters"/>
</dbReference>
<keyword evidence="2 5" id="KW-0812">Transmembrane</keyword>
<name>A0ABY6Z2P5_9BACL</name>
<accession>A0ABY6Z2P5</accession>
<dbReference type="PANTHER" id="PTHR43652">
    <property type="entry name" value="BASIC AMINO ACID ANTIPORTER YFCC-RELATED"/>
    <property type="match status" value="1"/>
</dbReference>